<organism evidence="9 10">
    <name type="scientific">Durusdinium trenchii</name>
    <dbReference type="NCBI Taxonomy" id="1381693"/>
    <lineage>
        <taxon>Eukaryota</taxon>
        <taxon>Sar</taxon>
        <taxon>Alveolata</taxon>
        <taxon>Dinophyceae</taxon>
        <taxon>Suessiales</taxon>
        <taxon>Symbiodiniaceae</taxon>
        <taxon>Durusdinium</taxon>
    </lineage>
</organism>
<dbReference type="CDD" id="cd10142">
    <property type="entry name" value="HD_SAS6_N"/>
    <property type="match status" value="1"/>
</dbReference>
<evidence type="ECO:0000313" key="10">
    <source>
        <dbReference type="Proteomes" id="UP001642484"/>
    </source>
</evidence>
<dbReference type="Pfam" id="PF16531">
    <property type="entry name" value="SAS-6_N"/>
    <property type="match status" value="1"/>
</dbReference>
<evidence type="ECO:0000256" key="2">
    <source>
        <dbReference type="ARBA" id="ARBA00022490"/>
    </source>
</evidence>
<gene>
    <name evidence="9" type="ORF">CCMP2556_LOCUS21242</name>
</gene>
<keyword evidence="2" id="KW-0963">Cytoplasm</keyword>
<feature type="coiled-coil region" evidence="6">
    <location>
        <begin position="174"/>
        <end position="275"/>
    </location>
</feature>
<evidence type="ECO:0000256" key="7">
    <source>
        <dbReference type="SAM" id="MobiDB-lite"/>
    </source>
</evidence>
<accession>A0ABP0LLQ9</accession>
<name>A0ABP0LLQ9_9DINO</name>
<dbReference type="InterPro" id="IPR032396">
    <property type="entry name" value="SAS-6_N"/>
</dbReference>
<keyword evidence="10" id="KW-1185">Reference proteome</keyword>
<dbReference type="Gene3D" id="2.170.210.20">
    <property type="entry name" value="Spindle assembly abnormal protein 6, N-terminal domain"/>
    <property type="match status" value="1"/>
</dbReference>
<evidence type="ECO:0000313" key="9">
    <source>
        <dbReference type="EMBL" id="CAK9039009.1"/>
    </source>
</evidence>
<evidence type="ECO:0000256" key="6">
    <source>
        <dbReference type="SAM" id="Coils"/>
    </source>
</evidence>
<dbReference type="InterPro" id="IPR038558">
    <property type="entry name" value="SAS-6_N_sf"/>
</dbReference>
<dbReference type="PANTHER" id="PTHR44281">
    <property type="entry name" value="SPINDLE ASSEMBLY ABNORMAL PROTEIN 6 HOMOLOG"/>
    <property type="match status" value="1"/>
</dbReference>
<keyword evidence="3 6" id="KW-0175">Coiled coil</keyword>
<feature type="domain" description="Spindle assembly abnormal protein 6 N-terminal" evidence="8">
    <location>
        <begin position="378"/>
        <end position="500"/>
    </location>
</feature>
<evidence type="ECO:0000256" key="3">
    <source>
        <dbReference type="ARBA" id="ARBA00023054"/>
    </source>
</evidence>
<comment type="caution">
    <text evidence="9">The sequence shown here is derived from an EMBL/GenBank/DDBJ whole genome shotgun (WGS) entry which is preliminary data.</text>
</comment>
<evidence type="ECO:0000256" key="1">
    <source>
        <dbReference type="ARBA" id="ARBA00004300"/>
    </source>
</evidence>
<evidence type="ECO:0000256" key="4">
    <source>
        <dbReference type="ARBA" id="ARBA00023212"/>
    </source>
</evidence>
<dbReference type="EMBL" id="CAXAMN010012780">
    <property type="protein sequence ID" value="CAK9039009.1"/>
    <property type="molecule type" value="Genomic_DNA"/>
</dbReference>
<dbReference type="Proteomes" id="UP001642484">
    <property type="component" value="Unassembled WGS sequence"/>
</dbReference>
<sequence>MGNAAPSVSRVLELRLARPTWHQGDLSRHLELRPWPAPLFSAPAPPLRPRWEETFRMEVEMGLEVRVMQGEQELARGVLEAIPPVPQLVFRVVPLPLAPSSFGTLEVKLREAPSEQGEEGRFQFQMPLARRQVISLELQNAELLKRLKGRASRDGRRTELTERERAPMRHQQLLAEAYAQTAELLQKKQHLRRRLAAMKLLCHSELPRLRGQLQQALARQQQLKADAEAKIASLQERLRHAQEKGLSEVEVQGLVALALGRREELQRKLREEAEAQASQESPEVAHLQELSLQQQEDEGFCVADARRWGERGHPEHPEATPDIPNFVRKAAGGRMPLPPEQPGSMRSDMEEEESPHTFSEKVCVLIKPLGRDHYTSPLSIRLWADNPAHPRSLLLELTDEKDLLFYHSLALGESDFHALRSEQRLLVDFQSFPEQLADLLRRCSEAEWESSAASAGGRAKQEPGSSKMLASLECTASGESRLNIVESTNFRELIHIDLRLRQGSDEVVKKHLAKKLRICRAELLEKERRLGHQSEALESSKKQAGSMRGCCVDGSKENRPGGGLKDVA</sequence>
<keyword evidence="5" id="KW-0131">Cell cycle</keyword>
<comment type="subcellular location">
    <subcellularLocation>
        <location evidence="1">Cytoplasm</location>
        <location evidence="1">Cytoskeleton</location>
        <location evidence="1">Microtubule organizing center</location>
        <location evidence="1">Centrosome</location>
    </subcellularLocation>
</comment>
<feature type="region of interest" description="Disordered" evidence="7">
    <location>
        <begin position="532"/>
        <end position="568"/>
    </location>
</feature>
<proteinExistence type="predicted"/>
<protein>
    <recommendedName>
        <fullName evidence="8">Spindle assembly abnormal protein 6 N-terminal domain-containing protein</fullName>
    </recommendedName>
</protein>
<evidence type="ECO:0000259" key="8">
    <source>
        <dbReference type="Pfam" id="PF16531"/>
    </source>
</evidence>
<reference evidence="9 10" key="1">
    <citation type="submission" date="2024-02" db="EMBL/GenBank/DDBJ databases">
        <authorList>
            <person name="Chen Y."/>
            <person name="Shah S."/>
            <person name="Dougan E. K."/>
            <person name="Thang M."/>
            <person name="Chan C."/>
        </authorList>
    </citation>
    <scope>NUCLEOTIDE SEQUENCE [LARGE SCALE GENOMIC DNA]</scope>
</reference>
<feature type="region of interest" description="Disordered" evidence="7">
    <location>
        <begin position="334"/>
        <end position="354"/>
    </location>
</feature>
<dbReference type="PANTHER" id="PTHR44281:SF2">
    <property type="entry name" value="SPINDLE ASSEMBLY ABNORMAL PROTEIN 6 HOMOLOG"/>
    <property type="match status" value="1"/>
</dbReference>
<keyword evidence="4" id="KW-0206">Cytoskeleton</keyword>
<evidence type="ECO:0000256" key="5">
    <source>
        <dbReference type="ARBA" id="ARBA00023306"/>
    </source>
</evidence>